<reference evidence="2" key="1">
    <citation type="submission" date="2019-07" db="EMBL/GenBank/DDBJ databases">
        <authorList>
            <person name="Dittberner H."/>
        </authorList>
    </citation>
    <scope>NUCLEOTIDE SEQUENCE [LARGE SCALE GENOMIC DNA]</scope>
</reference>
<evidence type="ECO:0000313" key="3">
    <source>
        <dbReference type="Proteomes" id="UP000489600"/>
    </source>
</evidence>
<evidence type="ECO:0000313" key="2">
    <source>
        <dbReference type="EMBL" id="VVB03878.1"/>
    </source>
</evidence>
<organism evidence="2 3">
    <name type="scientific">Arabis nemorensis</name>
    <dbReference type="NCBI Taxonomy" id="586526"/>
    <lineage>
        <taxon>Eukaryota</taxon>
        <taxon>Viridiplantae</taxon>
        <taxon>Streptophyta</taxon>
        <taxon>Embryophyta</taxon>
        <taxon>Tracheophyta</taxon>
        <taxon>Spermatophyta</taxon>
        <taxon>Magnoliopsida</taxon>
        <taxon>eudicotyledons</taxon>
        <taxon>Gunneridae</taxon>
        <taxon>Pentapetalae</taxon>
        <taxon>rosids</taxon>
        <taxon>malvids</taxon>
        <taxon>Brassicales</taxon>
        <taxon>Brassicaceae</taxon>
        <taxon>Arabideae</taxon>
        <taxon>Arabis</taxon>
    </lineage>
</organism>
<keyword evidence="3" id="KW-1185">Reference proteome</keyword>
<name>A0A565BR90_9BRAS</name>
<comment type="caution">
    <text evidence="2">The sequence shown here is derived from an EMBL/GenBank/DDBJ whole genome shotgun (WGS) entry which is preliminary data.</text>
</comment>
<dbReference type="AlphaFoldDB" id="A0A565BR90"/>
<gene>
    <name evidence="2" type="ORF">ANE_LOCUS14322</name>
</gene>
<feature type="region of interest" description="Disordered" evidence="1">
    <location>
        <begin position="53"/>
        <end position="95"/>
    </location>
</feature>
<accession>A0A565BR90</accession>
<dbReference type="EMBL" id="CABITT030000005">
    <property type="protein sequence ID" value="VVB03878.1"/>
    <property type="molecule type" value="Genomic_DNA"/>
</dbReference>
<proteinExistence type="predicted"/>
<feature type="compositionally biased region" description="Pro residues" evidence="1">
    <location>
        <begin position="84"/>
        <end position="94"/>
    </location>
</feature>
<evidence type="ECO:0000256" key="1">
    <source>
        <dbReference type="SAM" id="MobiDB-lite"/>
    </source>
</evidence>
<feature type="region of interest" description="Disordered" evidence="1">
    <location>
        <begin position="1"/>
        <end position="21"/>
    </location>
</feature>
<sequence length="131" mass="14297">MGSLPAPWIASLKPPSTPKKEVSTRFDRLRVVIFPVPVRSPLPLAKMSFPMVASSKPKPLAPSPRCSPCPDLGRSSVLIERPPDPPVPPDPPDLLPLVIQFTSPRPTGSSLPRKRFFPLLRLTPFGHLGKV</sequence>
<protein>
    <submittedName>
        <fullName evidence="2">Uncharacterized protein</fullName>
    </submittedName>
</protein>
<dbReference type="Proteomes" id="UP000489600">
    <property type="component" value="Unassembled WGS sequence"/>
</dbReference>